<dbReference type="FunFam" id="3.30.460.10:FF:000018">
    <property type="entry name" value="Mitochondrial assembly of ribosomal large subunit 1"/>
    <property type="match status" value="1"/>
</dbReference>
<proteinExistence type="inferred from homology"/>
<comment type="subcellular location">
    <subcellularLocation>
        <location evidence="1">Mitochondrion</location>
    </subcellularLocation>
</comment>
<dbReference type="PANTHER" id="PTHR21043:SF0">
    <property type="entry name" value="MITOCHONDRIAL ASSEMBLY OF RIBOSOMAL LARGE SUBUNIT PROTEIN 1"/>
    <property type="match status" value="1"/>
</dbReference>
<dbReference type="GO" id="GO:0005739">
    <property type="term" value="C:mitochondrion"/>
    <property type="evidence" value="ECO:0007669"/>
    <property type="project" value="UniProtKB-SubCell"/>
</dbReference>
<evidence type="ECO:0000256" key="4">
    <source>
        <dbReference type="ARBA" id="ARBA00053669"/>
    </source>
</evidence>
<dbReference type="Gene3D" id="3.30.460.10">
    <property type="entry name" value="Beta Polymerase, domain 2"/>
    <property type="match status" value="1"/>
</dbReference>
<dbReference type="SUPFAM" id="SSF81301">
    <property type="entry name" value="Nucleotidyltransferase"/>
    <property type="match status" value="1"/>
</dbReference>
<evidence type="ECO:0000256" key="5">
    <source>
        <dbReference type="ARBA" id="ARBA00073331"/>
    </source>
</evidence>
<dbReference type="GO" id="GO:0140978">
    <property type="term" value="F:mitochondrial large ribosomal subunit binding"/>
    <property type="evidence" value="ECO:0007669"/>
    <property type="project" value="Ensembl"/>
</dbReference>
<keyword evidence="3" id="KW-0496">Mitochondrion</keyword>
<dbReference type="GO" id="GO:0005829">
    <property type="term" value="C:cytosol"/>
    <property type="evidence" value="ECO:0007669"/>
    <property type="project" value="Ensembl"/>
</dbReference>
<dbReference type="AlphaFoldDB" id="A0A8D0B8P3"/>
<comment type="similarity">
    <text evidence="2">Belongs to the Iojap/RsfS family.</text>
</comment>
<feature type="region of interest" description="Disordered" evidence="6">
    <location>
        <begin position="129"/>
        <end position="151"/>
    </location>
</feature>
<evidence type="ECO:0000256" key="3">
    <source>
        <dbReference type="ARBA" id="ARBA00023128"/>
    </source>
</evidence>
<organism evidence="7 8">
    <name type="scientific">Salvator merianae</name>
    <name type="common">Argentine black and white tegu</name>
    <name type="synonym">Tupinambis merianae</name>
    <dbReference type="NCBI Taxonomy" id="96440"/>
    <lineage>
        <taxon>Eukaryota</taxon>
        <taxon>Metazoa</taxon>
        <taxon>Chordata</taxon>
        <taxon>Craniata</taxon>
        <taxon>Vertebrata</taxon>
        <taxon>Euteleostomi</taxon>
        <taxon>Lepidosauria</taxon>
        <taxon>Squamata</taxon>
        <taxon>Bifurcata</taxon>
        <taxon>Unidentata</taxon>
        <taxon>Episquamata</taxon>
        <taxon>Laterata</taxon>
        <taxon>Teiioidea</taxon>
        <taxon>Teiidae</taxon>
        <taxon>Salvator</taxon>
    </lineage>
</organism>
<dbReference type="HAMAP" id="MF_01477">
    <property type="entry name" value="Iojap_RsfS"/>
    <property type="match status" value="1"/>
</dbReference>
<evidence type="ECO:0000256" key="2">
    <source>
        <dbReference type="ARBA" id="ARBA00010574"/>
    </source>
</evidence>
<reference evidence="7" key="1">
    <citation type="submission" date="2025-08" db="UniProtKB">
        <authorList>
            <consortium name="Ensembl"/>
        </authorList>
    </citation>
    <scope>IDENTIFICATION</scope>
</reference>
<dbReference type="NCBIfam" id="TIGR00090">
    <property type="entry name" value="rsfS_iojap_ybeB"/>
    <property type="match status" value="1"/>
</dbReference>
<accession>A0A8D0B8P3</accession>
<dbReference type="GO" id="GO:0090071">
    <property type="term" value="P:negative regulation of ribosome biogenesis"/>
    <property type="evidence" value="ECO:0007669"/>
    <property type="project" value="TreeGrafter"/>
</dbReference>
<dbReference type="GO" id="GO:0042273">
    <property type="term" value="P:ribosomal large subunit biogenesis"/>
    <property type="evidence" value="ECO:0007669"/>
    <property type="project" value="Ensembl"/>
</dbReference>
<keyword evidence="8" id="KW-1185">Reference proteome</keyword>
<dbReference type="InterPro" id="IPR043519">
    <property type="entry name" value="NT_sf"/>
</dbReference>
<dbReference type="InterPro" id="IPR004394">
    <property type="entry name" value="Iojap/RsfS/C7orf30"/>
</dbReference>
<evidence type="ECO:0000256" key="6">
    <source>
        <dbReference type="SAM" id="MobiDB-lite"/>
    </source>
</evidence>
<evidence type="ECO:0000256" key="1">
    <source>
        <dbReference type="ARBA" id="ARBA00004173"/>
    </source>
</evidence>
<name>A0A8D0B8P3_SALMN</name>
<evidence type="ECO:0000313" key="8">
    <source>
        <dbReference type="Proteomes" id="UP000694421"/>
    </source>
</evidence>
<dbReference type="Proteomes" id="UP000694421">
    <property type="component" value="Unplaced"/>
</dbReference>
<dbReference type="PANTHER" id="PTHR21043">
    <property type="entry name" value="IOJAP SUPERFAMILY ORTHOLOG"/>
    <property type="match status" value="1"/>
</dbReference>
<protein>
    <recommendedName>
        <fullName evidence="5">Mitochondrial assembly of ribosomal large subunit protein 1</fullName>
    </recommendedName>
</protein>
<evidence type="ECO:0000313" key="7">
    <source>
        <dbReference type="Ensembl" id="ENSSMRP00000004149.1"/>
    </source>
</evidence>
<dbReference type="Pfam" id="PF02410">
    <property type="entry name" value="RsfS"/>
    <property type="match status" value="1"/>
</dbReference>
<comment type="function">
    <text evidence="4">Required for normal mitochondrial ribosome function and mitochondrial translation. May play a role in ribosome biogenesis by preventing premature association of the 28S and 39S ribosomal subunits. Interacts with mitochondrial ribosomal protein uL14m (MRPL14), probably blocking formation of intersubunit bridge B8, preventing association of the 28S and 39S ribosomal subunits. Addition to isolated mitochondrial ribosomal subunits partially inhibits translation, probably by interfering with the association of the 28S and 39S ribosomal subunits and the formation of functional ribosomes. May also participate in the assembly and/or regulation of the stability of the large subunit of the mitochondrial ribosome. May function as a ribosomal silencing factor.</text>
</comment>
<dbReference type="GO" id="GO:0070130">
    <property type="term" value="P:negative regulation of mitochondrial translation"/>
    <property type="evidence" value="ECO:0007669"/>
    <property type="project" value="Ensembl"/>
</dbReference>
<dbReference type="Ensembl" id="ENSSMRT00000004916.1">
    <property type="protein sequence ID" value="ENSSMRP00000004149.1"/>
    <property type="gene ID" value="ENSSMRG00000003463.1"/>
</dbReference>
<dbReference type="GeneTree" id="ENSGT00390000015035"/>
<dbReference type="OMA" id="KDICVIN"/>
<reference evidence="7" key="2">
    <citation type="submission" date="2025-09" db="UniProtKB">
        <authorList>
            <consortium name="Ensembl"/>
        </authorList>
    </citation>
    <scope>IDENTIFICATION</scope>
</reference>
<sequence length="287" mass="32380">MTSAIPTAKQRQRAESSRGGRLLERGLYFSSPARRLCCPSCVRYQRTMWRGARCLQALLGRTPWGEAGLSKGARGLRETVNLAAVSAPRLPSLVASLGSRRLSGVGSSELREAEGSAGLKQDLQEEVIEQQQRRRLGPAPSPSEDPPDKVSSVFSIDDMVSLLRQENAKDICVIELTPEMKYSNYFIIVSGSSTRHLQAMAQYLVKMYKHQKTEYDPHVIIEGKECEDWLCIDFDNIIVHFMLPETREFYELEKLWTLGSYDDQLAQMISEPLPDDFIFGLTSEDRN</sequence>